<proteinExistence type="predicted"/>
<name>A0ABR7J615_9FLAO</name>
<feature type="transmembrane region" description="Helical" evidence="1">
    <location>
        <begin position="5"/>
        <end position="26"/>
    </location>
</feature>
<comment type="caution">
    <text evidence="2">The sequence shown here is derived from an EMBL/GenBank/DDBJ whole genome shotgun (WGS) entry which is preliminary data.</text>
</comment>
<protein>
    <submittedName>
        <fullName evidence="2">DUF456 domain-containing protein</fullName>
    </submittedName>
</protein>
<dbReference type="Proteomes" id="UP000629963">
    <property type="component" value="Unassembled WGS sequence"/>
</dbReference>
<dbReference type="PANTHER" id="PTHR39165">
    <property type="entry name" value="IG HYPOTHETICAL 17883"/>
    <property type="match status" value="1"/>
</dbReference>
<evidence type="ECO:0000256" key="1">
    <source>
        <dbReference type="SAM" id="Phobius"/>
    </source>
</evidence>
<gene>
    <name evidence="2" type="ORF">H8R23_05475</name>
</gene>
<keyword evidence="3" id="KW-1185">Reference proteome</keyword>
<keyword evidence="1" id="KW-0472">Membrane</keyword>
<reference evidence="2 3" key="1">
    <citation type="submission" date="2020-08" db="EMBL/GenBank/DDBJ databases">
        <title>Description of novel Flavobacterium F-380 isolate.</title>
        <authorList>
            <person name="Saticioglu I.B."/>
            <person name="Duman M."/>
            <person name="Altun S."/>
        </authorList>
    </citation>
    <scope>NUCLEOTIDE SEQUENCE [LARGE SCALE GENOMIC DNA]</scope>
    <source>
        <strain evidence="2 3">F-380</strain>
    </source>
</reference>
<organism evidence="2 3">
    <name type="scientific">Flavobacterium kayseriense</name>
    <dbReference type="NCBI Taxonomy" id="2764714"/>
    <lineage>
        <taxon>Bacteria</taxon>
        <taxon>Pseudomonadati</taxon>
        <taxon>Bacteroidota</taxon>
        <taxon>Flavobacteriia</taxon>
        <taxon>Flavobacteriales</taxon>
        <taxon>Flavobacteriaceae</taxon>
        <taxon>Flavobacterium</taxon>
    </lineage>
</organism>
<sequence>MDIFLVLIGLICMITGIIGSFLPVLPGPAASWLGILLLYCTTAIPANYYVLGITLAVTIVLSILDYIIPAKGTKKFGGSKYGIWGTNIGLIVGLLTPIPFGFLIGPFIGALIGELLFNPKDHNRAFKAATGSLLGFLASTFIQFLVCILFLGLFTSIVWKYRVGLF</sequence>
<dbReference type="RefSeq" id="WP_187009400.1">
    <property type="nucleotide sequence ID" value="NZ_JACRUI010000001.1"/>
</dbReference>
<evidence type="ECO:0000313" key="2">
    <source>
        <dbReference type="EMBL" id="MBC5840848.1"/>
    </source>
</evidence>
<dbReference type="PANTHER" id="PTHR39165:SF1">
    <property type="entry name" value="DUF456 DOMAIN-CONTAINING PROTEIN"/>
    <property type="match status" value="1"/>
</dbReference>
<evidence type="ECO:0000313" key="3">
    <source>
        <dbReference type="Proteomes" id="UP000629963"/>
    </source>
</evidence>
<dbReference type="InterPro" id="IPR007403">
    <property type="entry name" value="DUF456"/>
</dbReference>
<dbReference type="Pfam" id="PF04306">
    <property type="entry name" value="DUF456"/>
    <property type="match status" value="1"/>
</dbReference>
<keyword evidence="1" id="KW-1133">Transmembrane helix</keyword>
<feature type="transmembrane region" description="Helical" evidence="1">
    <location>
        <begin position="133"/>
        <end position="159"/>
    </location>
</feature>
<dbReference type="EMBL" id="JACRUJ010000001">
    <property type="protein sequence ID" value="MBC5840848.1"/>
    <property type="molecule type" value="Genomic_DNA"/>
</dbReference>
<feature type="transmembrane region" description="Helical" evidence="1">
    <location>
        <begin position="88"/>
        <end position="113"/>
    </location>
</feature>
<accession>A0ABR7J615</accession>
<feature type="transmembrane region" description="Helical" evidence="1">
    <location>
        <begin position="46"/>
        <end position="68"/>
    </location>
</feature>
<keyword evidence="1" id="KW-0812">Transmembrane</keyword>